<proteinExistence type="predicted"/>
<dbReference type="Pfam" id="PF07045">
    <property type="entry name" value="DUF1330"/>
    <property type="match status" value="1"/>
</dbReference>
<feature type="domain" description="DUF1330" evidence="1">
    <location>
        <begin position="3"/>
        <end position="95"/>
    </location>
</feature>
<dbReference type="InterPro" id="IPR010753">
    <property type="entry name" value="DUF1330"/>
</dbReference>
<evidence type="ECO:0000313" key="2">
    <source>
        <dbReference type="EMBL" id="RKP53476.1"/>
    </source>
</evidence>
<reference evidence="2 3" key="1">
    <citation type="submission" date="2018-10" db="EMBL/GenBank/DDBJ databases">
        <title>Robbsia sp. DHC34, isolated from soil.</title>
        <authorList>
            <person name="Gao Z.-H."/>
            <person name="Qiu L.-H."/>
        </authorList>
    </citation>
    <scope>NUCLEOTIDE SEQUENCE [LARGE SCALE GENOMIC DNA]</scope>
    <source>
        <strain evidence="2 3">DHC34</strain>
    </source>
</reference>
<organism evidence="2 3">
    <name type="scientific">Pararobbsia silviterrae</name>
    <dbReference type="NCBI Taxonomy" id="1792498"/>
    <lineage>
        <taxon>Bacteria</taxon>
        <taxon>Pseudomonadati</taxon>
        <taxon>Pseudomonadota</taxon>
        <taxon>Betaproteobacteria</taxon>
        <taxon>Burkholderiales</taxon>
        <taxon>Burkholderiaceae</taxon>
        <taxon>Pararobbsia</taxon>
    </lineage>
</organism>
<protein>
    <submittedName>
        <fullName evidence="2">DUF1330 domain-containing protein</fullName>
    </submittedName>
</protein>
<gene>
    <name evidence="2" type="ORF">D7S86_17400</name>
</gene>
<comment type="caution">
    <text evidence="2">The sequence shown here is derived from an EMBL/GenBank/DDBJ whole genome shotgun (WGS) entry which is preliminary data.</text>
</comment>
<dbReference type="OrthoDB" id="121598at2"/>
<dbReference type="EMBL" id="RBZU01000007">
    <property type="protein sequence ID" value="RKP53476.1"/>
    <property type="molecule type" value="Genomic_DNA"/>
</dbReference>
<dbReference type="Gene3D" id="3.30.70.100">
    <property type="match status" value="1"/>
</dbReference>
<keyword evidence="3" id="KW-1185">Reference proteome</keyword>
<name>A0A494XWV3_9BURK</name>
<dbReference type="SUPFAM" id="SSF54909">
    <property type="entry name" value="Dimeric alpha+beta barrel"/>
    <property type="match status" value="1"/>
</dbReference>
<dbReference type="InterPro" id="IPR011008">
    <property type="entry name" value="Dimeric_a/b-barrel"/>
</dbReference>
<dbReference type="Proteomes" id="UP000270342">
    <property type="component" value="Unassembled WGS sequence"/>
</dbReference>
<dbReference type="RefSeq" id="WP_121088105.1">
    <property type="nucleotide sequence ID" value="NZ_RBZU01000007.1"/>
</dbReference>
<sequence>MAKGYWVVTYRKINAPDKLAEYAKLAGPVIREAGGTFIVRGLPSTTYEFGVTERVVIAEFDSVELAVAAYESPAYKEALRVFDGAADRDFRIVGGAD</sequence>
<dbReference type="AlphaFoldDB" id="A0A494XWV3"/>
<evidence type="ECO:0000313" key="3">
    <source>
        <dbReference type="Proteomes" id="UP000270342"/>
    </source>
</evidence>
<evidence type="ECO:0000259" key="1">
    <source>
        <dbReference type="Pfam" id="PF07045"/>
    </source>
</evidence>
<accession>A0A494XWV3</accession>